<dbReference type="AlphaFoldDB" id="A0A8J7PCH0"/>
<name>A0A8J7PCH0_9BACT</name>
<proteinExistence type="predicted"/>
<comment type="caution">
    <text evidence="1">The sequence shown here is derived from an EMBL/GenBank/DDBJ whole genome shotgun (WGS) entry which is preliminary data.</text>
</comment>
<evidence type="ECO:0000313" key="1">
    <source>
        <dbReference type="EMBL" id="MBN8662227.1"/>
    </source>
</evidence>
<reference evidence="1" key="1">
    <citation type="submission" date="2021-02" db="EMBL/GenBank/DDBJ databases">
        <title>Genome-Resolved Metagenomics of a Microbial Community Performing Photosynthetic Biological Nutrient Removal.</title>
        <authorList>
            <person name="Mcdaniel E.A."/>
        </authorList>
    </citation>
    <scope>NUCLEOTIDE SEQUENCE</scope>
    <source>
        <strain evidence="1">UWPOB_OBS1</strain>
    </source>
</reference>
<organism evidence="1 2">
    <name type="scientific">Candidatus Obscuribacter phosphatis</name>
    <dbReference type="NCBI Taxonomy" id="1906157"/>
    <lineage>
        <taxon>Bacteria</taxon>
        <taxon>Bacillati</taxon>
        <taxon>Candidatus Melainabacteria</taxon>
        <taxon>Candidatus Obscuribacterales</taxon>
        <taxon>Candidatus Obscuribacteraceae</taxon>
        <taxon>Candidatus Obscuribacter</taxon>
    </lineage>
</organism>
<dbReference type="Proteomes" id="UP000664277">
    <property type="component" value="Unassembled WGS sequence"/>
</dbReference>
<evidence type="ECO:0000313" key="2">
    <source>
        <dbReference type="Proteomes" id="UP000664277"/>
    </source>
</evidence>
<accession>A0A8J7PCH0</accession>
<protein>
    <submittedName>
        <fullName evidence="1">Uncharacterized protein</fullName>
    </submittedName>
</protein>
<gene>
    <name evidence="1" type="ORF">J0M35_17795</name>
</gene>
<sequence length="396" mass="42573">MLDQTQSRSEKPAAESIKSAEPNIIEKLWSENLWQDAKQLIEENSKTATGYTVAAISLGAGVFACRGRLFGTGLKRVAGFLPDSELSAMEGMTSQTLIHKSIASLPDSLKFAENSLGPVSAAKLLKIGQEPAIAFAHARGASLVLPQSLTRGSIRAITESHDGKIALQMTDDAVFKMTGNDLQMLLPRRASLAKEGAELKVDTWRGKTVQIGQQSERIWQGKIDGVDIQTKASRSINLDSGLTFSSMFVPAKEIAGLSKQARIAAFRSGSIYSRNYVGVGISEGGSRTEIVSSLYGGAGRPSFFKLSREAALPDSTKPVSTQLQALAYLREPAHNAAFKPTKPQELTVNLKRFDHNSGQINAQLLAVLKGEKLLVPVRNSQGGETLQTLAEILAKP</sequence>
<dbReference type="EMBL" id="JAFLCK010000033">
    <property type="protein sequence ID" value="MBN8662227.1"/>
    <property type="molecule type" value="Genomic_DNA"/>
</dbReference>